<evidence type="ECO:0000313" key="2">
    <source>
        <dbReference type="Proteomes" id="UP000178485"/>
    </source>
</evidence>
<dbReference type="KEGG" id="pmuc:ING2E5A_1418"/>
<reference evidence="1 2" key="1">
    <citation type="submission" date="2016-08" db="EMBL/GenBank/DDBJ databases">
        <authorList>
            <person name="Seilhamer J.J."/>
        </authorList>
    </citation>
    <scope>NUCLEOTIDE SEQUENCE [LARGE SCALE GENOMIC DNA]</scope>
    <source>
        <strain evidence="1">ING2-E5A</strain>
    </source>
</reference>
<dbReference type="InterPro" id="IPR008979">
    <property type="entry name" value="Galactose-bd-like_sf"/>
</dbReference>
<dbReference type="SUPFAM" id="SSF49785">
    <property type="entry name" value="Galactose-binding domain-like"/>
    <property type="match status" value="1"/>
</dbReference>
<dbReference type="Proteomes" id="UP000178485">
    <property type="component" value="Chromosome i"/>
</dbReference>
<name>A0A1G4G6T8_9BACT</name>
<dbReference type="PROSITE" id="PS51257">
    <property type="entry name" value="PROKAR_LIPOPROTEIN"/>
    <property type="match status" value="1"/>
</dbReference>
<dbReference type="EMBL" id="LT608328">
    <property type="protein sequence ID" value="SCM57600.1"/>
    <property type="molecule type" value="Genomic_DNA"/>
</dbReference>
<organism evidence="1 2">
    <name type="scientific">Petrimonas mucosa</name>
    <dbReference type="NCBI Taxonomy" id="1642646"/>
    <lineage>
        <taxon>Bacteria</taxon>
        <taxon>Pseudomonadati</taxon>
        <taxon>Bacteroidota</taxon>
        <taxon>Bacteroidia</taxon>
        <taxon>Bacteroidales</taxon>
        <taxon>Dysgonomonadaceae</taxon>
        <taxon>Petrimonas</taxon>
    </lineage>
</organism>
<accession>A0A1G4G6T8</accession>
<dbReference type="Gene3D" id="2.60.120.260">
    <property type="entry name" value="Galactose-binding domain-like"/>
    <property type="match status" value="1"/>
</dbReference>
<proteinExistence type="predicted"/>
<evidence type="ECO:0000313" key="1">
    <source>
        <dbReference type="EMBL" id="SCM57600.1"/>
    </source>
</evidence>
<evidence type="ECO:0008006" key="3">
    <source>
        <dbReference type="Google" id="ProtNLM"/>
    </source>
</evidence>
<dbReference type="RefSeq" id="WP_083373231.1">
    <property type="nucleotide sequence ID" value="NZ_LT608328.1"/>
</dbReference>
<dbReference type="AlphaFoldDB" id="A0A1G4G6T8"/>
<protein>
    <recommendedName>
        <fullName evidence="3">DUF5000 domain-containing protein</fullName>
    </recommendedName>
</protein>
<dbReference type="STRING" id="1642646.ING2E5A_1418"/>
<keyword evidence="2" id="KW-1185">Reference proteome</keyword>
<dbReference type="Pfam" id="PF16389">
    <property type="entry name" value="DUF4998"/>
    <property type="match status" value="1"/>
</dbReference>
<sequence>MKRYILLLIAICAIFSSCDDMMEVHKPFIKGGEKVYALKLDQSSFYAGHNQVYFKYYMANTTNIKSVDLYWDDDSLIIPMPSHGSGMVSIPAPEERSYSFKFRTTDIFGNHSLWNTGFANSYGEYFQKSLLNRSVKSFQLINNNSNGEITWFPPAANLIRTEVRYTDINGQEQLVDVPIGENETLCPGLGVNRFDVRSFFLPEANAMDTFYTDWQHVTPVYQLPTTGWSIKYCNSWHGQPSLTGTANMPHFIFDGDFNTFWHSNYANYTLGTHPLDPEITRDPPPFTTVIDMGEPVEIAKVDIYRRLSNNNTQTVIVYAPAIADDQLSDEDFKWLGNVPVSYTNHSIFKNYFYPGVENENWKELGRVEFPSTSFSTPEENLREVDATSHNIKSRYVKLILPNTRSNGNVSLAEVAIHGR</sequence>
<gene>
    <name evidence="1" type="ORF">ING2E5A_1418</name>
</gene>